<feature type="transmembrane region" description="Helical" evidence="10">
    <location>
        <begin position="120"/>
        <end position="145"/>
    </location>
</feature>
<evidence type="ECO:0000256" key="4">
    <source>
        <dbReference type="ARBA" id="ARBA00022960"/>
    </source>
</evidence>
<evidence type="ECO:0000256" key="1">
    <source>
        <dbReference type="ARBA" id="ARBA00004651"/>
    </source>
</evidence>
<feature type="transmembrane region" description="Helical" evidence="10">
    <location>
        <begin position="444"/>
        <end position="465"/>
    </location>
</feature>
<dbReference type="GO" id="GO:0034204">
    <property type="term" value="P:lipid translocation"/>
    <property type="evidence" value="ECO:0007669"/>
    <property type="project" value="TreeGrafter"/>
</dbReference>
<feature type="transmembrane region" description="Helical" evidence="10">
    <location>
        <begin position="381"/>
        <end position="400"/>
    </location>
</feature>
<feature type="transmembrane region" description="Helical" evidence="10">
    <location>
        <begin position="312"/>
        <end position="336"/>
    </location>
</feature>
<dbReference type="KEGG" id="ote:Oter_3819"/>
<dbReference type="Pfam" id="PF03023">
    <property type="entry name" value="MurJ"/>
    <property type="match status" value="1"/>
</dbReference>
<dbReference type="InterPro" id="IPR004268">
    <property type="entry name" value="MurJ"/>
</dbReference>
<proteinExistence type="inferred from homology"/>
<dbReference type="GO" id="GO:0071555">
    <property type="term" value="P:cell wall organization"/>
    <property type="evidence" value="ECO:0007669"/>
    <property type="project" value="UniProtKB-UniRule"/>
</dbReference>
<keyword evidence="10" id="KW-0997">Cell inner membrane</keyword>
<organism evidence="12 13">
    <name type="scientific">Opitutus terrae (strain DSM 11246 / JCM 15787 / PB90-1)</name>
    <dbReference type="NCBI Taxonomy" id="452637"/>
    <lineage>
        <taxon>Bacteria</taxon>
        <taxon>Pseudomonadati</taxon>
        <taxon>Verrucomicrobiota</taxon>
        <taxon>Opitutia</taxon>
        <taxon>Opitutales</taxon>
        <taxon>Opitutaceae</taxon>
        <taxon>Opitutus</taxon>
    </lineage>
</organism>
<dbReference type="UniPathway" id="UPA00219"/>
<dbReference type="GO" id="GO:0015648">
    <property type="term" value="F:lipid-linked peptidoglycan transporter activity"/>
    <property type="evidence" value="ECO:0007669"/>
    <property type="project" value="UniProtKB-UniRule"/>
</dbReference>
<dbReference type="PANTHER" id="PTHR47019:SF1">
    <property type="entry name" value="LIPID II FLIPPASE MURJ"/>
    <property type="match status" value="1"/>
</dbReference>
<protein>
    <recommendedName>
        <fullName evidence="10">Probable lipid II flippase MurJ</fullName>
    </recommendedName>
</protein>
<keyword evidence="4 10" id="KW-0133">Cell shape</keyword>
<keyword evidence="10 11" id="KW-0961">Cell wall biogenesis/degradation</keyword>
<evidence type="ECO:0000256" key="6">
    <source>
        <dbReference type="ARBA" id="ARBA00022989"/>
    </source>
</evidence>
<evidence type="ECO:0000256" key="2">
    <source>
        <dbReference type="ARBA" id="ARBA00022475"/>
    </source>
</evidence>
<feature type="transmembrane region" description="Helical" evidence="10">
    <location>
        <begin position="348"/>
        <end position="369"/>
    </location>
</feature>
<accession>B1ZZ22</accession>
<feature type="transmembrane region" description="Helical" evidence="10">
    <location>
        <begin position="230"/>
        <end position="253"/>
    </location>
</feature>
<gene>
    <name evidence="10" type="primary">murJ</name>
    <name evidence="12" type="ordered locus">Oter_3819</name>
</gene>
<evidence type="ECO:0000256" key="7">
    <source>
        <dbReference type="ARBA" id="ARBA00023136"/>
    </source>
</evidence>
<feature type="transmembrane region" description="Helical" evidence="10">
    <location>
        <begin position="88"/>
        <end position="108"/>
    </location>
</feature>
<dbReference type="GO" id="GO:0009252">
    <property type="term" value="P:peptidoglycan biosynthetic process"/>
    <property type="evidence" value="ECO:0007669"/>
    <property type="project" value="UniProtKB-UniRule"/>
</dbReference>
<comment type="similarity">
    <text evidence="9 10 11">Belongs to the MurJ/MviN family.</text>
</comment>
<feature type="transmembrane region" description="Helical" evidence="10">
    <location>
        <begin position="477"/>
        <end position="498"/>
    </location>
</feature>
<feature type="transmembrane region" description="Helical" evidence="10">
    <location>
        <begin position="273"/>
        <end position="291"/>
    </location>
</feature>
<dbReference type="GO" id="GO:0005886">
    <property type="term" value="C:plasma membrane"/>
    <property type="evidence" value="ECO:0007669"/>
    <property type="project" value="UniProtKB-SubCell"/>
</dbReference>
<name>B1ZZ22_OPITP</name>
<dbReference type="Proteomes" id="UP000007013">
    <property type="component" value="Chromosome"/>
</dbReference>
<dbReference type="STRING" id="452637.Oter_3819"/>
<evidence type="ECO:0000256" key="3">
    <source>
        <dbReference type="ARBA" id="ARBA00022692"/>
    </source>
</evidence>
<keyword evidence="3 10" id="KW-0812">Transmembrane</keyword>
<dbReference type="InterPro" id="IPR051050">
    <property type="entry name" value="Lipid_II_flippase_MurJ/MviN"/>
</dbReference>
<comment type="subcellular location">
    <subcellularLocation>
        <location evidence="10">Cell inner membrane</location>
        <topology evidence="10">Multi-pass membrane protein</topology>
    </subcellularLocation>
    <subcellularLocation>
        <location evidence="1">Cell membrane</location>
        <topology evidence="1">Multi-pass membrane protein</topology>
    </subcellularLocation>
</comment>
<evidence type="ECO:0000313" key="12">
    <source>
        <dbReference type="EMBL" id="ACB77094.1"/>
    </source>
</evidence>
<dbReference type="RefSeq" id="WP_012376623.1">
    <property type="nucleotide sequence ID" value="NC_010571.1"/>
</dbReference>
<keyword evidence="10 11" id="KW-0813">Transport</keyword>
<evidence type="ECO:0000256" key="9">
    <source>
        <dbReference type="ARBA" id="ARBA00061532"/>
    </source>
</evidence>
<keyword evidence="13" id="KW-1185">Reference proteome</keyword>
<dbReference type="HOGENOM" id="CLU_006797_5_3_0"/>
<dbReference type="NCBIfam" id="TIGR01695">
    <property type="entry name" value="murJ_mviN"/>
    <property type="match status" value="1"/>
</dbReference>
<feature type="transmembrane region" description="Helical" evidence="10">
    <location>
        <begin position="185"/>
        <end position="209"/>
    </location>
</feature>
<sequence>MASKLKHIGIVSLLTVVSRVLGLVRDQLGAAIFGASELNSAFITAFSLPNLFRRLLGEGSLTAAFVPTLQDELHERGRPGAFMLLNQVTSWLALITGALVVFAMVLFSQSRLLPGHESRWYLAADLAVILFPYLAMICIAAALNATLNVFEHFTEPALSPIWLNLAMIATLGGAGWHLATTELGQMYWLCAGVLIGGFLQLSVPAGVLVKMGWRPRFDFGLAPRVREIGALMAPGLFGTAIYQINVFVSRLFAFSIDEASATLLFYANRLMELPIGVFAIAVATVVYPLIARHATERNFAGMADDYRKGLRLILMINVPAAAGLALLSEPIVRLIYQHGEFTATDTRAMGPLLALFSVGMPFFSISSLTTRAFYALKDTVTPVKIGALSFVINVGLSWALKDWLGAPGLVLASTAAVIVQTIVMQRLLARAVPGLGFGELWRTIGKIVAATAAMSLVVFAGWAALRYAFAGNRTVDLIAIGGLIPVGVAVYAAVLWAVRVEGREEISAILARFRGKFGG</sequence>
<keyword evidence="2 10" id="KW-1003">Cell membrane</keyword>
<evidence type="ECO:0000256" key="8">
    <source>
        <dbReference type="ARBA" id="ARBA00060041"/>
    </source>
</evidence>
<dbReference type="CDD" id="cd13123">
    <property type="entry name" value="MATE_MurJ_like"/>
    <property type="match status" value="1"/>
</dbReference>
<reference evidence="12 13" key="1">
    <citation type="journal article" date="2011" name="J. Bacteriol.">
        <title>Genome sequence of the verrucomicrobium Opitutus terrae PB90-1, an abundant inhabitant of rice paddy soil ecosystems.</title>
        <authorList>
            <person name="van Passel M.W."/>
            <person name="Kant R."/>
            <person name="Palva A."/>
            <person name="Copeland A."/>
            <person name="Lucas S."/>
            <person name="Lapidus A."/>
            <person name="Glavina del Rio T."/>
            <person name="Pitluck S."/>
            <person name="Goltsman E."/>
            <person name="Clum A."/>
            <person name="Sun H."/>
            <person name="Schmutz J."/>
            <person name="Larimer F.W."/>
            <person name="Land M.L."/>
            <person name="Hauser L."/>
            <person name="Kyrpides N."/>
            <person name="Mikhailova N."/>
            <person name="Richardson P.P."/>
            <person name="Janssen P.H."/>
            <person name="de Vos W.M."/>
            <person name="Smidt H."/>
        </authorList>
    </citation>
    <scope>NUCLEOTIDE SEQUENCE [LARGE SCALE GENOMIC DNA]</scope>
    <source>
        <strain evidence="13">DSM 11246 / JCM 15787 / PB90-1</strain>
    </source>
</reference>
<keyword evidence="7 10" id="KW-0472">Membrane</keyword>
<dbReference type="HAMAP" id="MF_02078">
    <property type="entry name" value="MurJ_MviN"/>
    <property type="match status" value="1"/>
</dbReference>
<feature type="transmembrane region" description="Helical" evidence="10">
    <location>
        <begin position="157"/>
        <end position="179"/>
    </location>
</feature>
<dbReference type="PRINTS" id="PR01806">
    <property type="entry name" value="VIRFACTRMVIN"/>
</dbReference>
<dbReference type="EMBL" id="CP001032">
    <property type="protein sequence ID" value="ACB77094.1"/>
    <property type="molecule type" value="Genomic_DNA"/>
</dbReference>
<keyword evidence="5 10" id="KW-0573">Peptidoglycan synthesis</keyword>
<comment type="pathway">
    <text evidence="10">Cell wall biogenesis; peptidoglycan biosynthesis.</text>
</comment>
<feature type="transmembrane region" description="Helical" evidence="10">
    <location>
        <begin position="406"/>
        <end position="423"/>
    </location>
</feature>
<evidence type="ECO:0000256" key="11">
    <source>
        <dbReference type="PIRNR" id="PIRNR002869"/>
    </source>
</evidence>
<comment type="function">
    <text evidence="8 10 11">Involved in peptidoglycan biosynthesis. Transports lipid-linked peptidoglycan precursors from the inner to the outer leaflet of the cytoplasmic membrane.</text>
</comment>
<dbReference type="PIRSF" id="PIRSF002869">
    <property type="entry name" value="MviN"/>
    <property type="match status" value="1"/>
</dbReference>
<dbReference type="AlphaFoldDB" id="B1ZZ22"/>
<evidence type="ECO:0000256" key="5">
    <source>
        <dbReference type="ARBA" id="ARBA00022984"/>
    </source>
</evidence>
<dbReference type="eggNOG" id="COG0728">
    <property type="taxonomic scope" value="Bacteria"/>
</dbReference>
<dbReference type="PANTHER" id="PTHR47019">
    <property type="entry name" value="LIPID II FLIPPASE MURJ"/>
    <property type="match status" value="1"/>
</dbReference>
<evidence type="ECO:0000256" key="10">
    <source>
        <dbReference type="HAMAP-Rule" id="MF_02078"/>
    </source>
</evidence>
<dbReference type="GO" id="GO:0008360">
    <property type="term" value="P:regulation of cell shape"/>
    <property type="evidence" value="ECO:0007669"/>
    <property type="project" value="UniProtKB-UniRule"/>
</dbReference>
<evidence type="ECO:0000313" key="13">
    <source>
        <dbReference type="Proteomes" id="UP000007013"/>
    </source>
</evidence>
<keyword evidence="6 10" id="KW-1133">Transmembrane helix</keyword>